<protein>
    <submittedName>
        <fullName evidence="1">Uncharacterized protein</fullName>
    </submittedName>
</protein>
<accession>A0AAE1AQK8</accession>
<name>A0AAE1AQK8_9GAST</name>
<organism evidence="1 2">
    <name type="scientific">Elysia crispata</name>
    <name type="common">lettuce slug</name>
    <dbReference type="NCBI Taxonomy" id="231223"/>
    <lineage>
        <taxon>Eukaryota</taxon>
        <taxon>Metazoa</taxon>
        <taxon>Spiralia</taxon>
        <taxon>Lophotrochozoa</taxon>
        <taxon>Mollusca</taxon>
        <taxon>Gastropoda</taxon>
        <taxon>Heterobranchia</taxon>
        <taxon>Euthyneura</taxon>
        <taxon>Panpulmonata</taxon>
        <taxon>Sacoglossa</taxon>
        <taxon>Placobranchoidea</taxon>
        <taxon>Plakobranchidae</taxon>
        <taxon>Elysia</taxon>
    </lineage>
</organism>
<keyword evidence="2" id="KW-1185">Reference proteome</keyword>
<sequence>MKGKEHEKYELTTWPVPEALCHEEASCWTRLTQADITSYLEMLVDVKGEQSMFLSVSARSGVACSGKMDNGILYLQTSSCTDESEQPSSVNDALLQSGLRSRTMEKRVVNLDC</sequence>
<proteinExistence type="predicted"/>
<dbReference type="EMBL" id="JAWDGP010001389">
    <property type="protein sequence ID" value="KAK3792144.1"/>
    <property type="molecule type" value="Genomic_DNA"/>
</dbReference>
<reference evidence="1" key="1">
    <citation type="journal article" date="2023" name="G3 (Bethesda)">
        <title>A reference genome for the long-term kleptoplast-retaining sea slug Elysia crispata morphotype clarki.</title>
        <authorList>
            <person name="Eastman K.E."/>
            <person name="Pendleton A.L."/>
            <person name="Shaikh M.A."/>
            <person name="Suttiyut T."/>
            <person name="Ogas R."/>
            <person name="Tomko P."/>
            <person name="Gavelis G."/>
            <person name="Widhalm J.R."/>
            <person name="Wisecaver J.H."/>
        </authorList>
    </citation>
    <scope>NUCLEOTIDE SEQUENCE</scope>
    <source>
        <strain evidence="1">ECLA1</strain>
    </source>
</reference>
<evidence type="ECO:0000313" key="1">
    <source>
        <dbReference type="EMBL" id="KAK3792144.1"/>
    </source>
</evidence>
<dbReference type="AlphaFoldDB" id="A0AAE1AQK8"/>
<gene>
    <name evidence="1" type="ORF">RRG08_055407</name>
</gene>
<dbReference type="Proteomes" id="UP001283361">
    <property type="component" value="Unassembled WGS sequence"/>
</dbReference>
<evidence type="ECO:0000313" key="2">
    <source>
        <dbReference type="Proteomes" id="UP001283361"/>
    </source>
</evidence>
<comment type="caution">
    <text evidence="1">The sequence shown here is derived from an EMBL/GenBank/DDBJ whole genome shotgun (WGS) entry which is preliminary data.</text>
</comment>